<evidence type="ECO:0000256" key="1">
    <source>
        <dbReference type="SAM" id="MobiDB-lite"/>
    </source>
</evidence>
<evidence type="ECO:0000313" key="2">
    <source>
        <dbReference type="EMBL" id="CRK46536.1"/>
    </source>
</evidence>
<feature type="non-terminal residue" evidence="2">
    <location>
        <position position="95"/>
    </location>
</feature>
<organism evidence="2 3">
    <name type="scientific">Verticillium longisporum</name>
    <name type="common">Verticillium dahliae var. longisporum</name>
    <dbReference type="NCBI Taxonomy" id="100787"/>
    <lineage>
        <taxon>Eukaryota</taxon>
        <taxon>Fungi</taxon>
        <taxon>Dikarya</taxon>
        <taxon>Ascomycota</taxon>
        <taxon>Pezizomycotina</taxon>
        <taxon>Sordariomycetes</taxon>
        <taxon>Hypocreomycetidae</taxon>
        <taxon>Glomerellales</taxon>
        <taxon>Plectosphaerellaceae</taxon>
        <taxon>Verticillium</taxon>
    </lineage>
</organism>
<name>A0A0G4NJH7_VERLO</name>
<evidence type="ECO:0000313" key="3">
    <source>
        <dbReference type="Proteomes" id="UP000045706"/>
    </source>
</evidence>
<accession>A0A0G4NJH7</accession>
<dbReference type="AlphaFoldDB" id="A0A0G4NJH7"/>
<feature type="region of interest" description="Disordered" evidence="1">
    <location>
        <begin position="25"/>
        <end position="95"/>
    </location>
</feature>
<gene>
    <name evidence="2" type="ORF">BN1723_020062</name>
</gene>
<sequence length="95" mass="10069">VHAASRGDGIRAQAPLLVRARAARLRRRAGGQVGPPRQGRVPIDGAKLRLGRRRRSVDHQDPAGPGAGPGRRGDDGASTVCRCRQRRAQPPQGTA</sequence>
<dbReference type="EMBL" id="CVQI01035797">
    <property type="protein sequence ID" value="CRK46536.1"/>
    <property type="molecule type" value="Genomic_DNA"/>
</dbReference>
<protein>
    <submittedName>
        <fullName evidence="2">Uncharacterized protein</fullName>
    </submittedName>
</protein>
<reference evidence="3" key="1">
    <citation type="submission" date="2015-05" db="EMBL/GenBank/DDBJ databases">
        <authorList>
            <person name="Fogelqvist Johan"/>
        </authorList>
    </citation>
    <scope>NUCLEOTIDE SEQUENCE [LARGE SCALE GENOMIC DNA]</scope>
</reference>
<dbReference type="Proteomes" id="UP000045706">
    <property type="component" value="Unassembled WGS sequence"/>
</dbReference>
<proteinExistence type="predicted"/>
<feature type="non-terminal residue" evidence="2">
    <location>
        <position position="1"/>
    </location>
</feature>